<gene>
    <name evidence="7 10" type="primary">gluQ</name>
    <name evidence="10" type="ORF">JQM67_10755</name>
</gene>
<dbReference type="HAMAP" id="MF_01428">
    <property type="entry name" value="Glu_Q_tRNA_synth"/>
    <property type="match status" value="1"/>
</dbReference>
<comment type="caution">
    <text evidence="10">The sequence shown here is derived from an EMBL/GenBank/DDBJ whole genome shotgun (WGS) entry which is preliminary data.</text>
</comment>
<evidence type="ECO:0000256" key="1">
    <source>
        <dbReference type="ARBA" id="ARBA00022598"/>
    </source>
</evidence>
<dbReference type="NCBIfam" id="NF004314">
    <property type="entry name" value="PRK05710.1-3"/>
    <property type="match status" value="1"/>
</dbReference>
<evidence type="ECO:0000259" key="9">
    <source>
        <dbReference type="Pfam" id="PF00749"/>
    </source>
</evidence>
<feature type="binding site" evidence="7">
    <location>
        <position position="247"/>
    </location>
    <ligand>
        <name>ATP</name>
        <dbReference type="ChEBI" id="CHEBI:30616"/>
    </ligand>
</feature>
<dbReference type="EMBL" id="JAFBIT010000003">
    <property type="protein sequence ID" value="MCF2653080.1"/>
    <property type="molecule type" value="Genomic_DNA"/>
</dbReference>
<dbReference type="SUPFAM" id="SSF52374">
    <property type="entry name" value="Nucleotidylyl transferase"/>
    <property type="match status" value="1"/>
</dbReference>
<feature type="binding site" evidence="7">
    <location>
        <position position="102"/>
    </location>
    <ligand>
        <name>Zn(2+)</name>
        <dbReference type="ChEBI" id="CHEBI:29105"/>
    </ligand>
</feature>
<dbReference type="InterPro" id="IPR014729">
    <property type="entry name" value="Rossmann-like_a/b/a_fold"/>
</dbReference>
<feature type="short sequence motif" description="'KMSKS' region" evidence="7">
    <location>
        <begin position="244"/>
        <end position="248"/>
    </location>
</feature>
<feature type="binding site" evidence="7">
    <location>
        <begin position="10"/>
        <end position="14"/>
    </location>
    <ligand>
        <name>L-glutamate</name>
        <dbReference type="ChEBI" id="CHEBI:29985"/>
    </ligand>
</feature>
<dbReference type="NCBIfam" id="NF004315">
    <property type="entry name" value="PRK05710.1-4"/>
    <property type="match status" value="1"/>
</dbReference>
<dbReference type="EC" id="6.1.1.-" evidence="7"/>
<dbReference type="InterPro" id="IPR001412">
    <property type="entry name" value="aa-tRNA-synth_I_CS"/>
</dbReference>
<feature type="short sequence motif" description="'HIGH' region" evidence="7">
    <location>
        <begin position="13"/>
        <end position="23"/>
    </location>
</feature>
<dbReference type="PANTHER" id="PTHR43311">
    <property type="entry name" value="GLUTAMATE--TRNA LIGASE"/>
    <property type="match status" value="1"/>
</dbReference>
<comment type="function">
    <text evidence="7">Catalyzes the tRNA-independent activation of glutamate in presence of ATP and the subsequent transfer of glutamate onto a tRNA(Asp). Glutamate is transferred on the 2-amino-5-(4,5-dihydroxy-2-cyclopenten-1-yl) moiety of the queuosine in the wobble position of the QUC anticodon.</text>
</comment>
<dbReference type="NCBIfam" id="TIGR03838">
    <property type="entry name" value="queuosine_YadB"/>
    <property type="match status" value="1"/>
</dbReference>
<evidence type="ECO:0000256" key="8">
    <source>
        <dbReference type="RuleBase" id="RU363037"/>
    </source>
</evidence>
<keyword evidence="4 7" id="KW-0862">Zinc</keyword>
<dbReference type="Proteomes" id="UP001299220">
    <property type="component" value="Unassembled WGS sequence"/>
</dbReference>
<dbReference type="InterPro" id="IPR022380">
    <property type="entry name" value="Glu-Q_tRNA(Asp)_Synthase"/>
</dbReference>
<dbReference type="InterPro" id="IPR049940">
    <property type="entry name" value="GluQ/Sye"/>
</dbReference>
<feature type="binding site" evidence="7">
    <location>
        <position position="128"/>
    </location>
    <ligand>
        <name>Zn(2+)</name>
        <dbReference type="ChEBI" id="CHEBI:29105"/>
    </ligand>
</feature>
<feature type="binding site" evidence="7">
    <location>
        <position position="188"/>
    </location>
    <ligand>
        <name>L-glutamate</name>
        <dbReference type="ChEBI" id="CHEBI:29985"/>
    </ligand>
</feature>
<name>A0ABS9CQN3_9FIRM</name>
<feature type="binding site" evidence="7">
    <location>
        <position position="46"/>
    </location>
    <ligand>
        <name>L-glutamate</name>
        <dbReference type="ChEBI" id="CHEBI:29985"/>
    </ligand>
</feature>
<dbReference type="PROSITE" id="PS00178">
    <property type="entry name" value="AA_TRNA_LIGASE_I"/>
    <property type="match status" value="1"/>
</dbReference>
<proteinExistence type="inferred from homology"/>
<keyword evidence="6 7" id="KW-0030">Aminoacyl-tRNA synthetase</keyword>
<dbReference type="Pfam" id="PF00749">
    <property type="entry name" value="tRNA-synt_1c"/>
    <property type="match status" value="1"/>
</dbReference>
<keyword evidence="11" id="KW-1185">Reference proteome</keyword>
<dbReference type="PRINTS" id="PR00987">
    <property type="entry name" value="TRNASYNTHGLU"/>
</dbReference>
<reference evidence="10 11" key="1">
    <citation type="submission" date="2020-12" db="EMBL/GenBank/DDBJ databases">
        <title>Whole genome sequences of gut porcine anaerobes.</title>
        <authorList>
            <person name="Kubasova T."/>
            <person name="Jahodarova E."/>
            <person name="Rychlik I."/>
        </authorList>
    </citation>
    <scope>NUCLEOTIDE SEQUENCE [LARGE SCALE GENOMIC DNA]</scope>
    <source>
        <strain evidence="10 11">An867</strain>
    </source>
</reference>
<evidence type="ECO:0000256" key="3">
    <source>
        <dbReference type="ARBA" id="ARBA00022741"/>
    </source>
</evidence>
<feature type="binding site" evidence="7">
    <location>
        <position position="104"/>
    </location>
    <ligand>
        <name>Zn(2+)</name>
        <dbReference type="ChEBI" id="CHEBI:29105"/>
    </ligand>
</feature>
<evidence type="ECO:0000256" key="2">
    <source>
        <dbReference type="ARBA" id="ARBA00022723"/>
    </source>
</evidence>
<keyword evidence="8" id="KW-0648">Protein biosynthesis</keyword>
<keyword evidence="2 7" id="KW-0479">Metal-binding</keyword>
<protein>
    <recommendedName>
        <fullName evidence="7">Glutamyl-Q tRNA(Asp) synthetase</fullName>
        <shortName evidence="7">Glu-Q-RSs</shortName>
        <ecNumber evidence="7">6.1.1.-</ecNumber>
    </recommendedName>
</protein>
<sequence>MEQTKPVRGRFAPSPSGRMHLGNLCCALLAWLSVRHQNGEMLLRIEDLDPDRCKRAYAEQLCDDLRWLGLDWDIGPYYQSERRAEYERALEALKARGLVYPCFCTRAQLHAASAPHDSDGVFRYPGTCRDLTPEEIAQKSAVRAPALRFRAPEGETRFDDLFLGVQGFDVQRTFGDFVVRRSDGVHAYQLAVSVDDAEMGVTEVIRGRDLLASTACQLRLFEALGAKPPRYGHVPLLVNPEGRRLSKRERDLDIGVLRERFTPEVLCGRIAYLLGMLDRAEPVTARELIPLFPKADLSRATITVPENFAAPGEISVDDGTSLRSNIR</sequence>
<dbReference type="InterPro" id="IPR020058">
    <property type="entry name" value="Glu/Gln-tRNA-synth_Ib_cat-dom"/>
</dbReference>
<evidence type="ECO:0000313" key="11">
    <source>
        <dbReference type="Proteomes" id="UP001299220"/>
    </source>
</evidence>
<dbReference type="RefSeq" id="WP_235324104.1">
    <property type="nucleotide sequence ID" value="NZ_JAFBIT010000003.1"/>
</dbReference>
<keyword evidence="3 7" id="KW-0547">Nucleotide-binding</keyword>
<evidence type="ECO:0000313" key="10">
    <source>
        <dbReference type="EMBL" id="MCF2653080.1"/>
    </source>
</evidence>
<keyword evidence="1 7" id="KW-0436">Ligase</keyword>
<evidence type="ECO:0000256" key="7">
    <source>
        <dbReference type="HAMAP-Rule" id="MF_01428"/>
    </source>
</evidence>
<feature type="binding site" evidence="7">
    <location>
        <position position="206"/>
    </location>
    <ligand>
        <name>L-glutamate</name>
        <dbReference type="ChEBI" id="CHEBI:29985"/>
    </ligand>
</feature>
<comment type="similarity">
    <text evidence="7">Belongs to the class-I aminoacyl-tRNA synthetase family. GluQ subfamily.</text>
</comment>
<organism evidence="10 11">
    <name type="scientific">Anaeromassilibacillus senegalensis</name>
    <dbReference type="NCBI Taxonomy" id="1673717"/>
    <lineage>
        <taxon>Bacteria</taxon>
        <taxon>Bacillati</taxon>
        <taxon>Bacillota</taxon>
        <taxon>Clostridia</taxon>
        <taxon>Eubacteriales</taxon>
        <taxon>Acutalibacteraceae</taxon>
        <taxon>Anaeromassilibacillus</taxon>
    </lineage>
</organism>
<evidence type="ECO:0000256" key="4">
    <source>
        <dbReference type="ARBA" id="ARBA00022833"/>
    </source>
</evidence>
<feature type="binding site" evidence="7">
    <location>
        <position position="124"/>
    </location>
    <ligand>
        <name>Zn(2+)</name>
        <dbReference type="ChEBI" id="CHEBI:29105"/>
    </ligand>
</feature>
<keyword evidence="5 7" id="KW-0067">ATP-binding</keyword>
<dbReference type="Gene3D" id="3.40.50.620">
    <property type="entry name" value="HUPs"/>
    <property type="match status" value="1"/>
</dbReference>
<dbReference type="InterPro" id="IPR000924">
    <property type="entry name" value="Glu/Gln-tRNA-synth"/>
</dbReference>
<feature type="domain" description="Glutamyl/glutaminyl-tRNA synthetase class Ib catalytic" evidence="9">
    <location>
        <begin position="7"/>
        <end position="277"/>
    </location>
</feature>
<accession>A0ABS9CQN3</accession>
<dbReference type="PANTHER" id="PTHR43311:SF1">
    <property type="entry name" value="GLUTAMYL-Q TRNA(ASP) SYNTHETASE"/>
    <property type="match status" value="1"/>
</dbReference>
<evidence type="ECO:0000256" key="6">
    <source>
        <dbReference type="ARBA" id="ARBA00023146"/>
    </source>
</evidence>
<evidence type="ECO:0000256" key="5">
    <source>
        <dbReference type="ARBA" id="ARBA00022840"/>
    </source>
</evidence>
<comment type="cofactor">
    <cofactor evidence="7">
        <name>Zn(2+)</name>
        <dbReference type="ChEBI" id="CHEBI:29105"/>
    </cofactor>
    <text evidence="7">Binds 1 zinc ion per subunit.</text>
</comment>